<dbReference type="InterPro" id="IPR036761">
    <property type="entry name" value="TTHA0802/YceI-like_sf"/>
</dbReference>
<sequence length="182" mass="19802">MSIAAVAPELTAGTWNIDPSHSEVTFVIRHLMTKVRGTFTEFSGSVQIAEELAESTATAEIKVGSIDTRNADRDAHVRTSDVLDVEKYPTMTFATKGVRAEGGEYFLDGDLTIKDVTRPVALSVEFNGVAEDPWGGTRAGFSAETTINRKDWGIEFNVPLKGEKALLSDKVDIQLEIQAVRA</sequence>
<dbReference type="PANTHER" id="PTHR34406">
    <property type="entry name" value="PROTEIN YCEI"/>
    <property type="match status" value="1"/>
</dbReference>
<comment type="similarity">
    <text evidence="1">Belongs to the UPF0312 family.</text>
</comment>
<reference evidence="3 4" key="1">
    <citation type="submission" date="2017-06" db="EMBL/GenBank/DDBJ databases">
        <authorList>
            <person name="Kim H.J."/>
            <person name="Triplett B.A."/>
        </authorList>
    </citation>
    <scope>NUCLEOTIDE SEQUENCE [LARGE SCALE GENOMIC DNA]</scope>
    <source>
        <strain evidence="3 4">DSM 44715</strain>
    </source>
</reference>
<feature type="domain" description="Lipid/polyisoprenoid-binding YceI-like" evidence="2">
    <location>
        <begin position="14"/>
        <end position="180"/>
    </location>
</feature>
<evidence type="ECO:0000259" key="2">
    <source>
        <dbReference type="SMART" id="SM00867"/>
    </source>
</evidence>
<dbReference type="Pfam" id="PF04264">
    <property type="entry name" value="YceI"/>
    <property type="match status" value="1"/>
</dbReference>
<evidence type="ECO:0000256" key="1">
    <source>
        <dbReference type="ARBA" id="ARBA00008812"/>
    </source>
</evidence>
<dbReference type="PANTHER" id="PTHR34406:SF1">
    <property type="entry name" value="PROTEIN YCEI"/>
    <property type="match status" value="1"/>
</dbReference>
<name>A0A239M0W2_9ACTN</name>
<dbReference type="SUPFAM" id="SSF101874">
    <property type="entry name" value="YceI-like"/>
    <property type="match status" value="1"/>
</dbReference>
<keyword evidence="4" id="KW-1185">Reference proteome</keyword>
<gene>
    <name evidence="3" type="ORF">SAMN05443665_102554</name>
</gene>
<dbReference type="InterPro" id="IPR007372">
    <property type="entry name" value="Lipid/polyisoprenoid-bd_YceI"/>
</dbReference>
<dbReference type="EMBL" id="FZOR01000025">
    <property type="protein sequence ID" value="SNT36170.1"/>
    <property type="molecule type" value="Genomic_DNA"/>
</dbReference>
<evidence type="ECO:0000313" key="4">
    <source>
        <dbReference type="Proteomes" id="UP000198318"/>
    </source>
</evidence>
<protein>
    <submittedName>
        <fullName evidence="3">Polyisoprenoid-binding protein YceI</fullName>
    </submittedName>
</protein>
<dbReference type="Gene3D" id="2.40.128.110">
    <property type="entry name" value="Lipid/polyisoprenoid-binding, YceI-like"/>
    <property type="match status" value="1"/>
</dbReference>
<organism evidence="3 4">
    <name type="scientific">Actinomadura meyerae</name>
    <dbReference type="NCBI Taxonomy" id="240840"/>
    <lineage>
        <taxon>Bacteria</taxon>
        <taxon>Bacillati</taxon>
        <taxon>Actinomycetota</taxon>
        <taxon>Actinomycetes</taxon>
        <taxon>Streptosporangiales</taxon>
        <taxon>Thermomonosporaceae</taxon>
        <taxon>Actinomadura</taxon>
    </lineage>
</organism>
<dbReference type="SMART" id="SM00867">
    <property type="entry name" value="YceI"/>
    <property type="match status" value="1"/>
</dbReference>
<evidence type="ECO:0000313" key="3">
    <source>
        <dbReference type="EMBL" id="SNT36170.1"/>
    </source>
</evidence>
<dbReference type="Proteomes" id="UP000198318">
    <property type="component" value="Unassembled WGS sequence"/>
</dbReference>
<proteinExistence type="inferred from homology"/>
<dbReference type="OrthoDB" id="9811006at2"/>
<accession>A0A239M0W2</accession>
<dbReference type="RefSeq" id="WP_089328379.1">
    <property type="nucleotide sequence ID" value="NZ_FZOR01000025.1"/>
</dbReference>
<dbReference type="AlphaFoldDB" id="A0A239M0W2"/>